<sequence>MYSYNFLTTIRITYEEFRIKFSSILTEPKIFELKSCKKIDLIENWFCVKIPGVVSDGKMNILGALKRSKINIFQQFSKKNEKTKKKKRVAKLMKNLVLNFQLLTTDAKCAYINRNRYAISYKHKTFNDFSTSKLLANIRVVDRFPTKGKTHKESFIIIFSNNTNNNNIGPTVGKCLLLTFIMYQGYSLFHRKPPTKFEIEALFRLVMLYTDTQKNTHHCKINAFNFVQTIKISLTHCDRH</sequence>
<proteinExistence type="predicted"/>
<name>A0A6G0TB62_APHGL</name>
<accession>A0A6G0TB62</accession>
<evidence type="ECO:0000313" key="1">
    <source>
        <dbReference type="EMBL" id="KAE9528781.1"/>
    </source>
</evidence>
<dbReference type="Proteomes" id="UP000475862">
    <property type="component" value="Unassembled WGS sequence"/>
</dbReference>
<comment type="caution">
    <text evidence="1">The sequence shown here is derived from an EMBL/GenBank/DDBJ whole genome shotgun (WGS) entry which is preliminary data.</text>
</comment>
<dbReference type="EMBL" id="VYZN01000048">
    <property type="protein sequence ID" value="KAE9528781.1"/>
    <property type="molecule type" value="Genomic_DNA"/>
</dbReference>
<gene>
    <name evidence="1" type="ORF">AGLY_012356</name>
</gene>
<evidence type="ECO:0000313" key="2">
    <source>
        <dbReference type="Proteomes" id="UP000475862"/>
    </source>
</evidence>
<protein>
    <submittedName>
        <fullName evidence="1">Uncharacterized protein</fullName>
    </submittedName>
</protein>
<keyword evidence="2" id="KW-1185">Reference proteome</keyword>
<reference evidence="1 2" key="1">
    <citation type="submission" date="2019-08" db="EMBL/GenBank/DDBJ databases">
        <title>The genome of the soybean aphid Biotype 1, its phylome, world population structure and adaptation to the North American continent.</title>
        <authorList>
            <person name="Giordano R."/>
            <person name="Donthu R.K."/>
            <person name="Hernandez A.G."/>
            <person name="Wright C.L."/>
            <person name="Zimin A.V."/>
        </authorList>
    </citation>
    <scope>NUCLEOTIDE SEQUENCE [LARGE SCALE GENOMIC DNA]</scope>
    <source>
        <tissue evidence="1">Whole aphids</tissue>
    </source>
</reference>
<organism evidence="1 2">
    <name type="scientific">Aphis glycines</name>
    <name type="common">Soybean aphid</name>
    <dbReference type="NCBI Taxonomy" id="307491"/>
    <lineage>
        <taxon>Eukaryota</taxon>
        <taxon>Metazoa</taxon>
        <taxon>Ecdysozoa</taxon>
        <taxon>Arthropoda</taxon>
        <taxon>Hexapoda</taxon>
        <taxon>Insecta</taxon>
        <taxon>Pterygota</taxon>
        <taxon>Neoptera</taxon>
        <taxon>Paraneoptera</taxon>
        <taxon>Hemiptera</taxon>
        <taxon>Sternorrhyncha</taxon>
        <taxon>Aphidomorpha</taxon>
        <taxon>Aphidoidea</taxon>
        <taxon>Aphididae</taxon>
        <taxon>Aphidini</taxon>
        <taxon>Aphis</taxon>
        <taxon>Aphis</taxon>
    </lineage>
</organism>
<dbReference type="AlphaFoldDB" id="A0A6G0TB62"/>